<sequence length="201" mass="22204">MEDMRNRVQTFDRVNKTSRQYKKIGNGVLMGNKEDERGGGIENGKKRKMGKEGSKMVPGIEPSLMIVGMDPDGQNGLTRPEKQNDEQGGGRGRKTKDGPSIALGRGGWHRWDAQSLHYGKGLARYMCVRQIGSRRLETGGWEEPGETRRPEEPGRNWLQGTAPDEEGLLAEAALLPARFASQTRGRMKADVPGPRQVLHGA</sequence>
<dbReference type="InParanoid" id="F0XPD4"/>
<feature type="region of interest" description="Disordered" evidence="1">
    <location>
        <begin position="138"/>
        <end position="160"/>
    </location>
</feature>
<dbReference type="GeneID" id="25980687"/>
<evidence type="ECO:0000256" key="1">
    <source>
        <dbReference type="SAM" id="MobiDB-lite"/>
    </source>
</evidence>
<gene>
    <name evidence="2" type="ORF">CMQ_7172</name>
</gene>
<dbReference type="Proteomes" id="UP000007796">
    <property type="component" value="Unassembled WGS sequence"/>
</dbReference>
<dbReference type="HOGENOM" id="CLU_1360538_0_0_1"/>
<evidence type="ECO:0000313" key="3">
    <source>
        <dbReference type="Proteomes" id="UP000007796"/>
    </source>
</evidence>
<proteinExistence type="predicted"/>
<keyword evidence="3" id="KW-1185">Reference proteome</keyword>
<evidence type="ECO:0000313" key="2">
    <source>
        <dbReference type="EMBL" id="EFX00170.1"/>
    </source>
</evidence>
<dbReference type="AlphaFoldDB" id="F0XPD4"/>
<protein>
    <submittedName>
        <fullName evidence="2">Uncharacterized protein</fullName>
    </submittedName>
</protein>
<organism evidence="3">
    <name type="scientific">Grosmannia clavigera (strain kw1407 / UAMH 11150)</name>
    <name type="common">Blue stain fungus</name>
    <name type="synonym">Graphiocladiella clavigera</name>
    <dbReference type="NCBI Taxonomy" id="655863"/>
    <lineage>
        <taxon>Eukaryota</taxon>
        <taxon>Fungi</taxon>
        <taxon>Dikarya</taxon>
        <taxon>Ascomycota</taxon>
        <taxon>Pezizomycotina</taxon>
        <taxon>Sordariomycetes</taxon>
        <taxon>Sordariomycetidae</taxon>
        <taxon>Ophiostomatales</taxon>
        <taxon>Ophiostomataceae</taxon>
        <taxon>Leptographium</taxon>
    </lineage>
</organism>
<reference evidence="2 3" key="1">
    <citation type="journal article" date="2011" name="Proc. Natl. Acad. Sci. U.S.A.">
        <title>Genome and transcriptome analyses of the mountain pine beetle-fungal symbiont Grosmannia clavigera, a lodgepole pine pathogen.</title>
        <authorList>
            <person name="DiGuistini S."/>
            <person name="Wang Y."/>
            <person name="Liao N.Y."/>
            <person name="Taylor G."/>
            <person name="Tanguay P."/>
            <person name="Feau N."/>
            <person name="Henrissat B."/>
            <person name="Chan S.K."/>
            <person name="Hesse-Orce U."/>
            <person name="Alamouti S.M."/>
            <person name="Tsui C.K.M."/>
            <person name="Docking R.T."/>
            <person name="Levasseur A."/>
            <person name="Haridas S."/>
            <person name="Robertson G."/>
            <person name="Birol I."/>
            <person name="Holt R.A."/>
            <person name="Marra M.A."/>
            <person name="Hamelin R.C."/>
            <person name="Hirst M."/>
            <person name="Jones S.J.M."/>
            <person name="Bohlmann J."/>
            <person name="Breuil C."/>
        </authorList>
    </citation>
    <scope>NUCLEOTIDE SEQUENCE [LARGE SCALE GENOMIC DNA]</scope>
    <source>
        <strain evidence="3">kw1407 / UAMH 11150</strain>
    </source>
</reference>
<accession>F0XPD4</accession>
<dbReference type="EMBL" id="GL629801">
    <property type="protein sequence ID" value="EFX00170.1"/>
    <property type="molecule type" value="Genomic_DNA"/>
</dbReference>
<dbReference type="RefSeq" id="XP_014169652.1">
    <property type="nucleotide sequence ID" value="XM_014314177.1"/>
</dbReference>
<feature type="region of interest" description="Disordered" evidence="1">
    <location>
        <begin position="1"/>
        <end position="103"/>
    </location>
</feature>
<feature type="compositionally biased region" description="Basic and acidic residues" evidence="1">
    <location>
        <begin position="145"/>
        <end position="154"/>
    </location>
</feature>
<name>F0XPD4_GROCL</name>
<feature type="region of interest" description="Disordered" evidence="1">
    <location>
        <begin position="181"/>
        <end position="201"/>
    </location>
</feature>